<organism evidence="1 2">
    <name type="scientific">Candidatus Zambryskibacteria bacterium RIFCSPLOWO2_02_FULL_44_12b</name>
    <dbReference type="NCBI Taxonomy" id="1802772"/>
    <lineage>
        <taxon>Bacteria</taxon>
        <taxon>Candidatus Zambryskiibacteriota</taxon>
    </lineage>
</organism>
<proteinExistence type="predicted"/>
<accession>A0A1G2ULV3</accession>
<comment type="caution">
    <text evidence="1">The sequence shown here is derived from an EMBL/GenBank/DDBJ whole genome shotgun (WGS) entry which is preliminary data.</text>
</comment>
<evidence type="ECO:0000313" key="1">
    <source>
        <dbReference type="EMBL" id="OHB10397.1"/>
    </source>
</evidence>
<dbReference type="AlphaFoldDB" id="A0A1G2ULV3"/>
<name>A0A1G2ULV3_9BACT</name>
<sequence>MEGEFTWIGPLKESKHGGCYRVVTLRIFGDEKQAKVFLDPDCKNYKNWEQILQKGNIVGGLVWKNKESRIIDADSPVHLL</sequence>
<reference evidence="1 2" key="1">
    <citation type="journal article" date="2016" name="Nat. Commun.">
        <title>Thousands of microbial genomes shed light on interconnected biogeochemical processes in an aquifer system.</title>
        <authorList>
            <person name="Anantharaman K."/>
            <person name="Brown C.T."/>
            <person name="Hug L.A."/>
            <person name="Sharon I."/>
            <person name="Castelle C.J."/>
            <person name="Probst A.J."/>
            <person name="Thomas B.C."/>
            <person name="Singh A."/>
            <person name="Wilkins M.J."/>
            <person name="Karaoz U."/>
            <person name="Brodie E.L."/>
            <person name="Williams K.H."/>
            <person name="Hubbard S.S."/>
            <person name="Banfield J.F."/>
        </authorList>
    </citation>
    <scope>NUCLEOTIDE SEQUENCE [LARGE SCALE GENOMIC DNA]</scope>
</reference>
<gene>
    <name evidence="1" type="ORF">A3H60_01340</name>
</gene>
<dbReference type="STRING" id="1802772.A3H60_01340"/>
<dbReference type="EMBL" id="MHWP01000016">
    <property type="protein sequence ID" value="OHB10397.1"/>
    <property type="molecule type" value="Genomic_DNA"/>
</dbReference>
<protein>
    <submittedName>
        <fullName evidence="1">Uncharacterized protein</fullName>
    </submittedName>
</protein>
<evidence type="ECO:0000313" key="2">
    <source>
        <dbReference type="Proteomes" id="UP000177202"/>
    </source>
</evidence>
<dbReference type="Proteomes" id="UP000177202">
    <property type="component" value="Unassembled WGS sequence"/>
</dbReference>